<proteinExistence type="predicted"/>
<comment type="caution">
    <text evidence="1">The sequence shown here is derived from an EMBL/GenBank/DDBJ whole genome shotgun (WGS) entry which is preliminary data.</text>
</comment>
<dbReference type="Proteomes" id="UP001321700">
    <property type="component" value="Unassembled WGS sequence"/>
</dbReference>
<protein>
    <submittedName>
        <fullName evidence="1">Uncharacterized protein</fullName>
    </submittedName>
</protein>
<name>A0ABU3KIC2_9BURK</name>
<gene>
    <name evidence="1" type="ORF">RAE19_00110</name>
</gene>
<sequence>MSWIAKNLVGRVGSLLQGLSGPSKKASVTTLHEIRMEMLAALGDVAEKRFPLVQLRVTYASDIDDLWYLRGDVMAAIASLSGEAVAKEKLHQISTMFVGLVPHNLTNKFSVRHS</sequence>
<keyword evidence="2" id="KW-1185">Reference proteome</keyword>
<organism evidence="1 2">
    <name type="scientific">Rhodoferax potami</name>
    <dbReference type="NCBI Taxonomy" id="3068338"/>
    <lineage>
        <taxon>Bacteria</taxon>
        <taxon>Pseudomonadati</taxon>
        <taxon>Pseudomonadota</taxon>
        <taxon>Betaproteobacteria</taxon>
        <taxon>Burkholderiales</taxon>
        <taxon>Comamonadaceae</taxon>
        <taxon>Rhodoferax</taxon>
    </lineage>
</organism>
<reference evidence="1 2" key="1">
    <citation type="submission" date="2023-08" db="EMBL/GenBank/DDBJ databases">
        <title>Rhodoferax potami sp. nov. and Rhodoferax mekongensis sp. nov., isolated from the Mekong River in Thailand.</title>
        <authorList>
            <person name="Kitikhun S."/>
            <person name="Charoenyingcharoen P."/>
            <person name="Siriarchawattana P."/>
            <person name="Likhitrattanapisal S."/>
            <person name="Nilsakha T."/>
            <person name="Chanpet A."/>
            <person name="Rattanawaree P."/>
            <person name="Ingsriswang S."/>
        </authorList>
    </citation>
    <scope>NUCLEOTIDE SEQUENCE [LARGE SCALE GENOMIC DNA]</scope>
    <source>
        <strain evidence="1 2">TBRC 17660</strain>
    </source>
</reference>
<dbReference type="RefSeq" id="WP_313873015.1">
    <property type="nucleotide sequence ID" value="NZ_JAVBIK010000001.1"/>
</dbReference>
<evidence type="ECO:0000313" key="1">
    <source>
        <dbReference type="EMBL" id="MDT7517162.1"/>
    </source>
</evidence>
<dbReference type="EMBL" id="JAVBIK010000001">
    <property type="protein sequence ID" value="MDT7517162.1"/>
    <property type="molecule type" value="Genomic_DNA"/>
</dbReference>
<evidence type="ECO:0000313" key="2">
    <source>
        <dbReference type="Proteomes" id="UP001321700"/>
    </source>
</evidence>
<accession>A0ABU3KIC2</accession>